<feature type="region of interest" description="Disordered" evidence="2">
    <location>
        <begin position="190"/>
        <end position="212"/>
    </location>
</feature>
<evidence type="ECO:0000313" key="3">
    <source>
        <dbReference type="EMBL" id="KAK7516752.1"/>
    </source>
</evidence>
<sequence>MADNSEENLATFLQRLNFDLNLSPSTKPSKPQLKPVTSSQTPKANSGASRKPSKASPVNPRYQSPNRLSARANSFVPSASVQETPASADPFQEKSPVDSPKQKTAVDQRCESLDKQGKILLSILKSPPGTVHSFKVIQNSSPSKAGPTLRRDSTSSPCSACPYDSATCPCPIRYPPQVDIEEFAVESDLASSHQGTPELEAPGSIDTFRSESKSPNYNLPISAIAQTLRSSSIGATMAPGLGGLFGLGNSRFAPKRPSTLYNPFQPVNAERFPQAPPTNDENVQQQSALQADIQLQAQIKREAEEAEYAQSKKEQEEYERERLAKFKAAKEEAERREREKRMEAAKRAAQLQKEQEEREHQRLLRIQMMREELERREHERQLLAKLKAEQEEAELREQLRREEEAKRAAQLKREHEERELQHLAKIQAAKEEAARLEREKAKRAAQLKNEEQERERQRLAKIQAEKEEAERKERERQLLLKVQRVDAIAQIQAYAKDGDKKYGILVKQADDKIDQRTSDLDSFNTSIDAKEAEYAQLKQQLNTLGEELSSMSATKMGMDKDLRQLEESKSELVAKAQTLQDEAAEKTEMLKNEFLSSEDVATILEFIKPELEIQAPEVELSRLSLSDKVEDNDDDEESSGDEDSFVDLGATRIPAWWKLNDTGIEADRVVKLVNLPTNITEVEIQALVWGGPLDRIVYKRGESTAEVYFLIGQDCGKYYKATANHIPYPGDEKRLIRVEKCPPSPRHPFLRYAWENQVTRCVLATGVPDGWTKGELKKFAASHGREVEQVLFGKTKSGVRLAEFRFLNITNANAFKFLLKRDIDFYKVETTYAADQCAVKRGVHTEPR</sequence>
<feature type="compositionally biased region" description="Acidic residues" evidence="2">
    <location>
        <begin position="630"/>
        <end position="645"/>
    </location>
</feature>
<evidence type="ECO:0000256" key="2">
    <source>
        <dbReference type="SAM" id="MobiDB-lite"/>
    </source>
</evidence>
<dbReference type="Proteomes" id="UP001363622">
    <property type="component" value="Unassembled WGS sequence"/>
</dbReference>
<feature type="coiled-coil region" evidence="1">
    <location>
        <begin position="520"/>
        <end position="589"/>
    </location>
</feature>
<evidence type="ECO:0000313" key="4">
    <source>
        <dbReference type="Proteomes" id="UP001363622"/>
    </source>
</evidence>
<proteinExistence type="predicted"/>
<accession>A0ABR1KNA8</accession>
<organism evidence="3 4">
    <name type="scientific">Phyllosticta citriasiana</name>
    <dbReference type="NCBI Taxonomy" id="595635"/>
    <lineage>
        <taxon>Eukaryota</taxon>
        <taxon>Fungi</taxon>
        <taxon>Dikarya</taxon>
        <taxon>Ascomycota</taxon>
        <taxon>Pezizomycotina</taxon>
        <taxon>Dothideomycetes</taxon>
        <taxon>Dothideomycetes incertae sedis</taxon>
        <taxon>Botryosphaeriales</taxon>
        <taxon>Phyllostictaceae</taxon>
        <taxon>Phyllosticta</taxon>
    </lineage>
</organism>
<feature type="region of interest" description="Disordered" evidence="2">
    <location>
        <begin position="20"/>
        <end position="107"/>
    </location>
</feature>
<keyword evidence="4" id="KW-1185">Reference proteome</keyword>
<gene>
    <name evidence="3" type="ORF">IWZ03DRAFT_360441</name>
</gene>
<feature type="compositionally biased region" description="Basic and acidic residues" evidence="2">
    <location>
        <begin position="91"/>
        <end position="107"/>
    </location>
</feature>
<feature type="compositionally biased region" description="Polar residues" evidence="2">
    <location>
        <begin position="61"/>
        <end position="85"/>
    </location>
</feature>
<feature type="region of interest" description="Disordered" evidence="2">
    <location>
        <begin position="624"/>
        <end position="645"/>
    </location>
</feature>
<name>A0ABR1KNA8_9PEZI</name>
<dbReference type="EMBL" id="JBBPHU010000006">
    <property type="protein sequence ID" value="KAK7516752.1"/>
    <property type="molecule type" value="Genomic_DNA"/>
</dbReference>
<feature type="coiled-coil region" evidence="1">
    <location>
        <begin position="301"/>
        <end position="482"/>
    </location>
</feature>
<protein>
    <submittedName>
        <fullName evidence="3">Uncharacterized protein</fullName>
    </submittedName>
</protein>
<feature type="compositionally biased region" description="Polar residues" evidence="2">
    <location>
        <begin position="20"/>
        <end position="48"/>
    </location>
</feature>
<evidence type="ECO:0000256" key="1">
    <source>
        <dbReference type="SAM" id="Coils"/>
    </source>
</evidence>
<keyword evidence="1" id="KW-0175">Coiled coil</keyword>
<reference evidence="3 4" key="1">
    <citation type="submission" date="2024-04" db="EMBL/GenBank/DDBJ databases">
        <title>Phyllosticta paracitricarpa is synonymous to the EU quarantine fungus P. citricarpa based on phylogenomic analyses.</title>
        <authorList>
            <consortium name="Lawrence Berkeley National Laboratory"/>
            <person name="Van Ingen-Buijs V.A."/>
            <person name="Van Westerhoven A.C."/>
            <person name="Haridas S."/>
            <person name="Skiadas P."/>
            <person name="Martin F."/>
            <person name="Groenewald J.Z."/>
            <person name="Crous P.W."/>
            <person name="Seidl M.F."/>
        </authorList>
    </citation>
    <scope>NUCLEOTIDE SEQUENCE [LARGE SCALE GENOMIC DNA]</scope>
    <source>
        <strain evidence="3 4">CBS 123371</strain>
    </source>
</reference>
<comment type="caution">
    <text evidence="3">The sequence shown here is derived from an EMBL/GenBank/DDBJ whole genome shotgun (WGS) entry which is preliminary data.</text>
</comment>